<dbReference type="EMBL" id="JACRTL010000001">
    <property type="protein sequence ID" value="MBC8609919.1"/>
    <property type="molecule type" value="Genomic_DNA"/>
</dbReference>
<evidence type="ECO:0000313" key="10">
    <source>
        <dbReference type="Proteomes" id="UP000632659"/>
    </source>
</evidence>
<keyword evidence="2" id="KW-0808">Transferase</keyword>
<evidence type="ECO:0000259" key="7">
    <source>
        <dbReference type="Pfam" id="PF07005"/>
    </source>
</evidence>
<evidence type="ECO:0000256" key="6">
    <source>
        <dbReference type="ARBA" id="ARBA00023277"/>
    </source>
</evidence>
<keyword evidence="10" id="KW-1185">Reference proteome</keyword>
<gene>
    <name evidence="9" type="ORF">H8702_02135</name>
</gene>
<dbReference type="Pfam" id="PF07005">
    <property type="entry name" value="SBD_N"/>
    <property type="match status" value="1"/>
</dbReference>
<dbReference type="SUPFAM" id="SSF142764">
    <property type="entry name" value="YgbK-like"/>
    <property type="match status" value="1"/>
</dbReference>
<keyword evidence="5" id="KW-0067">ATP-binding</keyword>
<dbReference type="Gene3D" id="3.40.50.10840">
    <property type="entry name" value="Putative sugar-binding, N-terminal domain"/>
    <property type="match status" value="1"/>
</dbReference>
<feature type="domain" description="Four-carbon acid sugar kinase N-terminal" evidence="7">
    <location>
        <begin position="37"/>
        <end position="276"/>
    </location>
</feature>
<dbReference type="AlphaFoldDB" id="A0A8J6NZM6"/>
<dbReference type="InterPro" id="IPR031475">
    <property type="entry name" value="NBD_C"/>
</dbReference>
<feature type="domain" description="Four-carbon acid sugar kinase nucleotide binding" evidence="8">
    <location>
        <begin position="304"/>
        <end position="467"/>
    </location>
</feature>
<keyword evidence="4" id="KW-0418">Kinase</keyword>
<evidence type="ECO:0000256" key="3">
    <source>
        <dbReference type="ARBA" id="ARBA00022741"/>
    </source>
</evidence>
<name>A0A8J6NZM6_9FIRM</name>
<dbReference type="GO" id="GO:0016301">
    <property type="term" value="F:kinase activity"/>
    <property type="evidence" value="ECO:0007669"/>
    <property type="project" value="UniProtKB-KW"/>
</dbReference>
<comment type="caution">
    <text evidence="9">The sequence shown here is derived from an EMBL/GenBank/DDBJ whole genome shotgun (WGS) entry which is preliminary data.</text>
</comment>
<dbReference type="RefSeq" id="WP_187536184.1">
    <property type="nucleotide sequence ID" value="NZ_JACRTL010000001.1"/>
</dbReference>
<dbReference type="Pfam" id="PF17042">
    <property type="entry name" value="NBD_C"/>
    <property type="match status" value="1"/>
</dbReference>
<dbReference type="InterPro" id="IPR042213">
    <property type="entry name" value="NBD_C_sf"/>
</dbReference>
<accession>A0A8J6NZM6</accession>
<keyword evidence="3" id="KW-0547">Nucleotide-binding</keyword>
<sequence>MNETIRSKKELFDSIPPFSGGVEEALAEARQGFDRKIVVLDDDPTGIQTVHDVSVYTDWEPESLLQAFEEETSMFFILTNSRGFTQSETIAMHTQIAENILWAAKKTGKKFVVISRGDSTLRGHYPLEPQVLRKVIESDSEICYDGEILMPFFAEGGRFTAGDVHYVAYGDELVPAGQTEFAKDKTFGYTASNLKEYIEEKSGGKTSSKDVVSVSLEELRRCDVAGIRKKLCGLSNCTKVIVNAICYDDVKVFAAALMLAIKDGKEFLFRTAAALPKILGNVSDQPLLERGQLVDAGNPNGGIIVVGSHVSKTTKQLEMLHQASGIEFIEMNQHLVVDEEKFEAEKQRVNEEVQRVLTSGKTAAVYTRRDRFDLNNGNKEDELKMAVKISDAVTGVVASLKVKPRFIIAKGGITSSDVGVKALQVKKALVLGQILPGIPVWKTGDESKFPGTSYVIFPGNVGDDDALLRAVEKMQT</sequence>
<dbReference type="GO" id="GO:0005524">
    <property type="term" value="F:ATP binding"/>
    <property type="evidence" value="ECO:0007669"/>
    <property type="project" value="UniProtKB-KW"/>
</dbReference>
<evidence type="ECO:0000256" key="5">
    <source>
        <dbReference type="ARBA" id="ARBA00022840"/>
    </source>
</evidence>
<reference evidence="9" key="1">
    <citation type="submission" date="2020-08" db="EMBL/GenBank/DDBJ databases">
        <title>Genome public.</title>
        <authorList>
            <person name="Liu C."/>
            <person name="Sun Q."/>
        </authorList>
    </citation>
    <scope>NUCLEOTIDE SEQUENCE</scope>
    <source>
        <strain evidence="9">NSJ-15</strain>
    </source>
</reference>
<organism evidence="9 10">
    <name type="scientific">Massiliimalia timonensis</name>
    <dbReference type="NCBI Taxonomy" id="1987501"/>
    <lineage>
        <taxon>Bacteria</taxon>
        <taxon>Bacillati</taxon>
        <taxon>Bacillota</taxon>
        <taxon>Clostridia</taxon>
        <taxon>Eubacteriales</taxon>
        <taxon>Oscillospiraceae</taxon>
        <taxon>Massiliimalia</taxon>
    </lineage>
</organism>
<evidence type="ECO:0000256" key="4">
    <source>
        <dbReference type="ARBA" id="ARBA00022777"/>
    </source>
</evidence>
<dbReference type="Gene3D" id="3.40.980.20">
    <property type="entry name" value="Four-carbon acid sugar kinase, nucleotide binding domain"/>
    <property type="match status" value="1"/>
</dbReference>
<protein>
    <submittedName>
        <fullName evidence="9">Hydroxyacid dehydrogenase</fullName>
    </submittedName>
</protein>
<evidence type="ECO:0000256" key="1">
    <source>
        <dbReference type="ARBA" id="ARBA00005715"/>
    </source>
</evidence>
<dbReference type="Proteomes" id="UP000632659">
    <property type="component" value="Unassembled WGS sequence"/>
</dbReference>
<evidence type="ECO:0000259" key="8">
    <source>
        <dbReference type="Pfam" id="PF17042"/>
    </source>
</evidence>
<keyword evidence="6" id="KW-0119">Carbohydrate metabolism</keyword>
<comment type="similarity">
    <text evidence="1">Belongs to the four-carbon acid sugar kinase family.</text>
</comment>
<proteinExistence type="inferred from homology"/>
<evidence type="ECO:0000256" key="2">
    <source>
        <dbReference type="ARBA" id="ARBA00022679"/>
    </source>
</evidence>
<dbReference type="InterPro" id="IPR037051">
    <property type="entry name" value="4-carb_acid_sugar_kinase_N_sf"/>
</dbReference>
<evidence type="ECO:0000313" key="9">
    <source>
        <dbReference type="EMBL" id="MBC8609919.1"/>
    </source>
</evidence>
<dbReference type="InterPro" id="IPR010737">
    <property type="entry name" value="4-carb_acid_sugar_kinase_N"/>
</dbReference>